<dbReference type="EMBL" id="JAPFFF010000024">
    <property type="protein sequence ID" value="KAK8850103.1"/>
    <property type="molecule type" value="Genomic_DNA"/>
</dbReference>
<dbReference type="SUPFAM" id="SSF48403">
    <property type="entry name" value="Ankyrin repeat"/>
    <property type="match status" value="4"/>
</dbReference>
<evidence type="ECO:0000256" key="2">
    <source>
        <dbReference type="ARBA" id="ARBA00023043"/>
    </source>
</evidence>
<evidence type="ECO:0000256" key="1">
    <source>
        <dbReference type="ARBA" id="ARBA00022737"/>
    </source>
</evidence>
<evidence type="ECO:0000313" key="4">
    <source>
        <dbReference type="EMBL" id="KAK8834780.1"/>
    </source>
</evidence>
<keyword evidence="6" id="KW-1185">Reference proteome</keyword>
<dbReference type="SMART" id="SM00248">
    <property type="entry name" value="ANK"/>
    <property type="match status" value="16"/>
</dbReference>
<evidence type="ECO:0000256" key="3">
    <source>
        <dbReference type="SAM" id="MobiDB-lite"/>
    </source>
</evidence>
<reference evidence="5 6" key="1">
    <citation type="submission" date="2024-04" db="EMBL/GenBank/DDBJ databases">
        <title>Tritrichomonas musculus Genome.</title>
        <authorList>
            <person name="Alves-Ferreira E."/>
            <person name="Grigg M."/>
            <person name="Lorenzi H."/>
            <person name="Galac M."/>
        </authorList>
    </citation>
    <scope>NUCLEOTIDE SEQUENCE [LARGE SCALE GENOMIC DNA]</scope>
    <source>
        <strain evidence="5 6">EAF2021</strain>
    </source>
</reference>
<feature type="region of interest" description="Disordered" evidence="3">
    <location>
        <begin position="2063"/>
        <end position="2181"/>
    </location>
</feature>
<dbReference type="PANTHER" id="PTHR24198:SF165">
    <property type="entry name" value="ANKYRIN REPEAT-CONTAINING PROTEIN-RELATED"/>
    <property type="match status" value="1"/>
</dbReference>
<proteinExistence type="predicted"/>
<sequence length="2641" mass="303597">MTNHILFINNQKELSKKSPKLGSRTIYLFNPLYKINFLINIPKTFSITTNDESEKFNIDMLKDTSRTILEFALNNPQTLTYHINIYSGCTLRKFKQMYQGEVVNFIDNEIPIYNEFRLHLKITNIPSLADNFSYYHRLKKHDNSTLISYKSLKKYIKNFAPHTFIIKTKKKEYQCNNFGILSSKVICDFLSKNPAANIFIFDFDDECNEFQSICNVFNLQKVDITVNNVNSIKEIAESLQITSILSTVTNFISEQDTLSQIIDNNQELIDSIDLLFDHLCNIKEKTVETVKEFILKTFWSQTEDNVKELAAFVLQVIQSDLVLHQKVADLLYQLNQEANETNKLDILVPFIISKLMSSFAETVANCSFVYNLYKLEMIQKEEIVDQLKTVFQTANKNKIKFSLNWFLAEIMENNSLDEDEMINICDKNQLAFLLSYLPDDIEKYKEMRDRGEPENELIRALRSDDVDELKNIIIANQIDIQKAIIPYNIFEDFIENGKTNFIDYSAAYGSLKCFKYLFLNHEKVDPLTFEYSIFGSNNEIIKIVDQNLVDNANYRKKIKNIQKRKNDEFKLLIPPLMKHQNDLFDWILAQKFMFSIRQANSLNNLALISIENGNVHSLIELIDNGYNFQKESLFRKQVVEYTYQEVIEKAAINGFYRLALLLTNFIQTTKGIKLINSELFVYFGNLSIFRLVSVFLDPNEYEKCFISSINNDSHKLLDVCFEQLLKKDISNAKRIAFSSFSHCIQQNKNDTFKYLINHFKTAFPAIFMNFDWCSQLMPLACKMKNFELVKLILNLNSENAFSTASFMDSFYMAALSGSFEICQYLVDQKVLDKDDFQSLLRKSDKLVTISKEIFELILKNSNEQMKEHYFSSLLYPAIQKNNKDLVGYLLAQDYEFEEDEEVLVLAVQTRDLEMVNIVLNYNSQPYFVNRLTSNGTALWHAVRINSIEIVNRLLSIPGINPNLYSLYNDKTSTPLTLAIKMLYFEIVKVIIDSFGNKIYQWELNEVLKMAFDGLIPYSYSNSWSYNKLKTDAKPLLIEILRKISTLKNIDPNLVYNNHSLLTYACEKNEIEIVKNLLEMETTDLNIYVPTTGDNSLMIAIKKKNVDIAMLLIQNPKIDINMKNINNQTALLLAVNSSLFDVIDAILANEKFDPKINIINQIFYFSSLKVAEHLLSSKYIDVNVTYAKASKELSSTFSSRRSSILTKLVEAVNSDSIELVNLIINHHSFDQEKSCFSLALFTAYKKDYKPISSLLVKKVDTISNYKNNDIDLFELSFIRDDEEAMTKILKSPTFVSSKTSFIKVFYNTFNSTMIKTKVIPIGLMTKMYDYDKEHENLIDLNIFLPGGRSVFTSIPHHADNIQEVVKFFLDRGVDPNIPDKNEIYPFEYAISSRSKKFIDAFVDSNKIDYSLNISAKKIFFSGTSYYTTYYNGYSSLYDNIFELAFDRCDNETIVKILKNPNFDSKKINFAKIFYRSFSRAIIKSNDNEMSVEMLDLLIKYDKEHENSIDLNHLLPDGRSVFTAIPQCIKNISELAKLFLDNGANPNIADNFNLYPFEYAIKSKITDFINVLIESNKIDYSQKISFYCSNSKYKSKNTQKDPLCLKTLFDLAFFETDTKTIVKILESSSFDSTKVNFCNLFYLALYKIEVDSRNSSVLNFELADILYEYDQKHEHLIDLNKPFLNGKSAFTMIPLNIHNHADVVKYLLDRGVDPNIPDKNNIYPFEYALSSENKNFLNALIESKKIDFYKKIYDNDTSYNQKFKNTNYSGKQHNNLFDLVLNKCDVQTIINILKNSEFDSTKVDIFKVFFKVFDEKANGFSIKKKMSIEIMTLIYEHDQKHEHLIDFNKPLPNGKSYFTSIQYFINNIVDVTKFLLDHGADPNIPDSCDIYPLEYAISTNLDEFVHVLIESNKIDYTKQISNKMNFCTNAKYVTYLHLAARSRNSKILQEFIDKKLIDFNITNDAGDSPFMEAMKFNQFANCQILYEFLPDNMFNPSLFMQNQTNDDSQPKSFWIFHDQNDFIDQKLMIWSDQKQSNDKTVGSSFKWNLPDKNKIYSTWDKSYETKEDNKKPSWNFQGQNKTSEKQQQSSWSAPSLNLNAEPIKSSWNAPKQSGLNGQAKSTWNTSAKSISSEQTKNTWKVPDANNSSEIPKNIWNFPAASNPNESQKSSWNIPSNSNEQQRSSLSFPVLNNPKESQKSEWQIPTNFSSNEQQKTSLSFTTQSNPSEPQKSLNSTSANNPSESQKSLNSTSGNNPSEPQKSWNSTSGNNPSESQKSWNMTSANNPSESQKSWNMTSGNNPSESQKSWNMTSGNNPSESQKSWNMTSGNNPSESQKSWNMTSANNPSESQKSWNMTSGNNPSESQKSWNMTSGNNPSESQKSWNMTSGNNPSESQKSWNMTSANNPSEPQKSWNMTSGNNPSEPQKSWNMTSANNPNESQKSWNMTSANNPSESQKSWNMTSANNPSESQKSWNMTSGNNPSESQKSWNMTSGNNPSESQKSWNMTSANNPSEPQKSWNMTSGNNPSESQKSWNMTSGNNPSEPQKSWNMTSANNPSEPQKSWNMTSANNQSESQKSLTAPNLGNQNESQKSSLIFSALNNSSEQQKSSLNSPNKNTLNEIQKTTWGASTQFNQINFSFQKDEK</sequence>
<accession>A0ABR2HPN4</accession>
<dbReference type="InterPro" id="IPR036770">
    <property type="entry name" value="Ankyrin_rpt-contain_sf"/>
</dbReference>
<feature type="compositionally biased region" description="Polar residues" evidence="3">
    <location>
        <begin position="2103"/>
        <end position="2148"/>
    </location>
</feature>
<evidence type="ECO:0000313" key="6">
    <source>
        <dbReference type="Proteomes" id="UP001470230"/>
    </source>
</evidence>
<feature type="region of interest" description="Disordered" evidence="3">
    <location>
        <begin position="2207"/>
        <end position="2587"/>
    </location>
</feature>
<dbReference type="InterPro" id="IPR002110">
    <property type="entry name" value="Ankyrin_rpt"/>
</dbReference>
<evidence type="ECO:0008006" key="7">
    <source>
        <dbReference type="Google" id="ProtNLM"/>
    </source>
</evidence>
<evidence type="ECO:0000313" key="5">
    <source>
        <dbReference type="EMBL" id="KAK8850103.1"/>
    </source>
</evidence>
<gene>
    <name evidence="5" type="ORF">M9Y10_018214</name>
    <name evidence="4" type="ORF">M9Y10_025011</name>
</gene>
<protein>
    <recommendedName>
        <fullName evidence="7">Ankyrin repeat protein</fullName>
    </recommendedName>
</protein>
<keyword evidence="1" id="KW-0677">Repeat</keyword>
<dbReference type="Pfam" id="PF12796">
    <property type="entry name" value="Ank_2"/>
    <property type="match status" value="2"/>
</dbReference>
<feature type="compositionally biased region" description="Polar residues" evidence="3">
    <location>
        <begin position="2157"/>
        <end position="2181"/>
    </location>
</feature>
<comment type="caution">
    <text evidence="5">The sequence shown here is derived from an EMBL/GenBank/DDBJ whole genome shotgun (WGS) entry which is preliminary data.</text>
</comment>
<organism evidence="5 6">
    <name type="scientific">Tritrichomonas musculus</name>
    <dbReference type="NCBI Taxonomy" id="1915356"/>
    <lineage>
        <taxon>Eukaryota</taxon>
        <taxon>Metamonada</taxon>
        <taxon>Parabasalia</taxon>
        <taxon>Tritrichomonadida</taxon>
        <taxon>Tritrichomonadidae</taxon>
        <taxon>Tritrichomonas</taxon>
    </lineage>
</organism>
<dbReference type="Pfam" id="PF00023">
    <property type="entry name" value="Ank"/>
    <property type="match status" value="1"/>
</dbReference>
<dbReference type="EMBL" id="JAPFFF010000311">
    <property type="protein sequence ID" value="KAK8834780.1"/>
    <property type="molecule type" value="Genomic_DNA"/>
</dbReference>
<dbReference type="Proteomes" id="UP001470230">
    <property type="component" value="Unassembled WGS sequence"/>
</dbReference>
<name>A0ABR2HPN4_9EUKA</name>
<dbReference type="PANTHER" id="PTHR24198">
    <property type="entry name" value="ANKYRIN REPEAT AND PROTEIN KINASE DOMAIN-CONTAINING PROTEIN"/>
    <property type="match status" value="1"/>
</dbReference>
<dbReference type="Gene3D" id="1.25.40.20">
    <property type="entry name" value="Ankyrin repeat-containing domain"/>
    <property type="match status" value="5"/>
</dbReference>
<keyword evidence="2" id="KW-0040">ANK repeat</keyword>
<feature type="compositionally biased region" description="Polar residues" evidence="3">
    <location>
        <begin position="2070"/>
        <end position="2096"/>
    </location>
</feature>